<dbReference type="GO" id="GO:0003700">
    <property type="term" value="F:DNA-binding transcription factor activity"/>
    <property type="evidence" value="ECO:0007669"/>
    <property type="project" value="InterPro"/>
</dbReference>
<keyword evidence="4" id="KW-0804">Transcription</keyword>
<feature type="region of interest" description="Disordered" evidence="6">
    <location>
        <begin position="297"/>
        <end position="318"/>
    </location>
</feature>
<comment type="subcellular location">
    <subcellularLocation>
        <location evidence="1">Nucleus</location>
    </subcellularLocation>
</comment>
<keyword evidence="2" id="KW-0805">Transcription regulation</keyword>
<name>A0A8J4GMJ5_9CHLO</name>
<feature type="compositionally biased region" description="Basic and acidic residues" evidence="6">
    <location>
        <begin position="241"/>
        <end position="253"/>
    </location>
</feature>
<evidence type="ECO:0000313" key="9">
    <source>
        <dbReference type="Proteomes" id="UP000722791"/>
    </source>
</evidence>
<dbReference type="PANTHER" id="PTHR40903">
    <property type="entry name" value="GLYCINE-RICH CELL WALL STRUCTURAL PROTEIN 1-LIKE"/>
    <property type="match status" value="1"/>
</dbReference>
<dbReference type="EMBL" id="BNCQ01000033">
    <property type="protein sequence ID" value="GIM10133.1"/>
    <property type="molecule type" value="Genomic_DNA"/>
</dbReference>
<evidence type="ECO:0000256" key="2">
    <source>
        <dbReference type="ARBA" id="ARBA00023015"/>
    </source>
</evidence>
<dbReference type="PROSITE" id="PS50811">
    <property type="entry name" value="WRKY"/>
    <property type="match status" value="1"/>
</dbReference>
<dbReference type="GO" id="GO:0005634">
    <property type="term" value="C:nucleus"/>
    <property type="evidence" value="ECO:0007669"/>
    <property type="project" value="UniProtKB-SubCell"/>
</dbReference>
<sequence>RGRGRARGRGRGRSRGVKRRLASENYSAAPDFDGIDSGGGGGVDDKDNDWVPSGSAMWEVEPSRSRSGRMINRIRTSPMEMAAAPACTPSSPEERTSVLGRHLPKGNKWRKYGEKVIEGLRRSYFRCSVPGCPARLRAEWRPWASGSGSGGGGMTAGEAKQALWISLDGGDHEHSPKLPMSERRKKADGVTEWTMVQPDGVGGGEDMPPLPLPLPLPLTAAARDPNNDQGQDQHPVQTDIPIDHSYHPPKSYEPKLTALTGRVQQQADTTAELLPPPLPQQQQQWRQREEWGLREKELEGRGRPGDENGAGLAGSGGPGDAACGVGDKKMCFVGRPMGHPAEPTVAFEEYVYGGGGLEHHGLHEPMLYGDVGEAVLYDNDAASEDVMYAHWEVDLDETVQTYGGVVVATGMVGGPAGEGMMMMPVTTAAVTAAPGGGALEAAAVGPCDGAPGAPPELPSAGLPRVMVAESSNLRHPGAIPPARGGPNGGGEAGVGAGRGARGGGEGGGGGGCGGPTGGSNWTYAGIHHEQPGTLGTILGPMGWSWDMDTGELPPLSLPLPSPWLAPPPPPQSLALPRSLLSPPSLELPLSFMQYPNGDVQSEDDLITSEGHVPVHFMRGHGAWFDRTAGSAVGTGFGGMSRLGRGSEGGCWSLGEF</sequence>
<feature type="region of interest" description="Disordered" evidence="6">
    <location>
        <begin position="199"/>
        <end position="253"/>
    </location>
</feature>
<dbReference type="GO" id="GO:0043565">
    <property type="term" value="F:sequence-specific DNA binding"/>
    <property type="evidence" value="ECO:0007669"/>
    <property type="project" value="InterPro"/>
</dbReference>
<evidence type="ECO:0000259" key="7">
    <source>
        <dbReference type="PROSITE" id="PS50811"/>
    </source>
</evidence>
<feature type="compositionally biased region" description="Gly residues" evidence="6">
    <location>
        <begin position="485"/>
        <end position="509"/>
    </location>
</feature>
<feature type="compositionally biased region" description="Basic and acidic residues" evidence="6">
    <location>
        <begin position="297"/>
        <end position="306"/>
    </location>
</feature>
<accession>A0A8J4GMJ5</accession>
<evidence type="ECO:0000256" key="4">
    <source>
        <dbReference type="ARBA" id="ARBA00023163"/>
    </source>
</evidence>
<feature type="compositionally biased region" description="Polar residues" evidence="6">
    <location>
        <begin position="227"/>
        <end position="236"/>
    </location>
</feature>
<evidence type="ECO:0000313" key="8">
    <source>
        <dbReference type="EMBL" id="GIM10133.1"/>
    </source>
</evidence>
<dbReference type="Pfam" id="PF03106">
    <property type="entry name" value="WRKY"/>
    <property type="match status" value="1"/>
</dbReference>
<evidence type="ECO:0000256" key="3">
    <source>
        <dbReference type="ARBA" id="ARBA00023125"/>
    </source>
</evidence>
<feature type="region of interest" description="Disordered" evidence="6">
    <location>
        <begin position="1"/>
        <end position="66"/>
    </location>
</feature>
<evidence type="ECO:0000256" key="6">
    <source>
        <dbReference type="SAM" id="MobiDB-lite"/>
    </source>
</evidence>
<feature type="non-terminal residue" evidence="8">
    <location>
        <position position="656"/>
    </location>
</feature>
<reference evidence="8" key="1">
    <citation type="journal article" date="2021" name="Proc. Natl. Acad. Sci. U.S.A.">
        <title>Three genomes in the algal genus Volvox reveal the fate of a haploid sex-determining region after a transition to homothallism.</title>
        <authorList>
            <person name="Yamamoto K."/>
            <person name="Hamaji T."/>
            <person name="Kawai-Toyooka H."/>
            <person name="Matsuzaki R."/>
            <person name="Takahashi F."/>
            <person name="Nishimura Y."/>
            <person name="Kawachi M."/>
            <person name="Noguchi H."/>
            <person name="Minakuchi Y."/>
            <person name="Umen J.G."/>
            <person name="Toyoda A."/>
            <person name="Nozaki H."/>
        </authorList>
    </citation>
    <scope>NUCLEOTIDE SEQUENCE</scope>
    <source>
        <strain evidence="8">NIES-3785</strain>
    </source>
</reference>
<feature type="compositionally biased region" description="Basic residues" evidence="6">
    <location>
        <begin position="1"/>
        <end position="20"/>
    </location>
</feature>
<feature type="region of interest" description="Disordered" evidence="6">
    <location>
        <begin position="477"/>
        <end position="509"/>
    </location>
</feature>
<comment type="caution">
    <text evidence="8">The sequence shown here is derived from an EMBL/GenBank/DDBJ whole genome shotgun (WGS) entry which is preliminary data.</text>
</comment>
<gene>
    <name evidence="8" type="ORF">Vretimale_13902</name>
</gene>
<dbReference type="AlphaFoldDB" id="A0A8J4GMJ5"/>
<organism evidence="8 9">
    <name type="scientific">Volvox reticuliferus</name>
    <dbReference type="NCBI Taxonomy" id="1737510"/>
    <lineage>
        <taxon>Eukaryota</taxon>
        <taxon>Viridiplantae</taxon>
        <taxon>Chlorophyta</taxon>
        <taxon>core chlorophytes</taxon>
        <taxon>Chlorophyceae</taxon>
        <taxon>CS clade</taxon>
        <taxon>Chlamydomonadales</taxon>
        <taxon>Volvocaceae</taxon>
        <taxon>Volvox</taxon>
    </lineage>
</organism>
<dbReference type="Gene3D" id="2.20.25.80">
    <property type="entry name" value="WRKY domain"/>
    <property type="match status" value="1"/>
</dbReference>
<keyword evidence="5" id="KW-0539">Nucleus</keyword>
<protein>
    <recommendedName>
        <fullName evidence="7">WRKY domain-containing protein</fullName>
    </recommendedName>
</protein>
<dbReference type="SMART" id="SM00774">
    <property type="entry name" value="WRKY"/>
    <property type="match status" value="1"/>
</dbReference>
<evidence type="ECO:0000256" key="5">
    <source>
        <dbReference type="ARBA" id="ARBA00023242"/>
    </source>
</evidence>
<dbReference type="InterPro" id="IPR003657">
    <property type="entry name" value="WRKY_dom"/>
</dbReference>
<dbReference type="SUPFAM" id="SSF118290">
    <property type="entry name" value="WRKY DNA-binding domain"/>
    <property type="match status" value="1"/>
</dbReference>
<feature type="domain" description="WRKY" evidence="7">
    <location>
        <begin position="103"/>
        <end position="139"/>
    </location>
</feature>
<dbReference type="InterPro" id="IPR036576">
    <property type="entry name" value="WRKY_dom_sf"/>
</dbReference>
<keyword evidence="3" id="KW-0238">DNA-binding</keyword>
<evidence type="ECO:0000256" key="1">
    <source>
        <dbReference type="ARBA" id="ARBA00004123"/>
    </source>
</evidence>
<dbReference type="PANTHER" id="PTHR40903:SF1">
    <property type="entry name" value="HYPHALLY REGULATED CELL WALL PROTEIN 3"/>
    <property type="match status" value="1"/>
</dbReference>
<proteinExistence type="predicted"/>
<dbReference type="Proteomes" id="UP000722791">
    <property type="component" value="Unassembled WGS sequence"/>
</dbReference>